<dbReference type="PANTHER" id="PTHR10638">
    <property type="entry name" value="COPPER AMINE OXIDASE"/>
    <property type="match status" value="1"/>
</dbReference>
<comment type="similarity">
    <text evidence="1">Belongs to the copper/topaquinone oxidase family.</text>
</comment>
<dbReference type="InterPro" id="IPR016182">
    <property type="entry name" value="Cu_amine_oxidase_N-reg"/>
</dbReference>
<dbReference type="EC" id="1.4.3.-" evidence="1"/>
<name>A0ABP0ZAK6_9ROSI</name>
<keyword evidence="5" id="KW-1185">Reference proteome</keyword>
<sequence>MIPKQNGKTSLLPPAHHSSFLRRPRRHRPPPLDPFSPPEFELIRSLIINSNPSTNFTFQYVALADPTKQSVLSWLSNPKTPPPPRRAIATVHFNKATHEILIDLHKKTVISNRVYSGPAYAPYTFEEQFAAAVPPALRGGNEKKRAEIGRGDYWFRDRYVVPIPKADGTEYRESKLNLPFLPPLNGVKMLQPDGPSFKVNAHSIREL</sequence>
<dbReference type="SUPFAM" id="SSF54416">
    <property type="entry name" value="Amine oxidase N-terminal region"/>
    <property type="match status" value="1"/>
</dbReference>
<feature type="region of interest" description="Disordered" evidence="2">
    <location>
        <begin position="1"/>
        <end position="36"/>
    </location>
</feature>
<reference evidence="4 5" key="1">
    <citation type="submission" date="2024-03" db="EMBL/GenBank/DDBJ databases">
        <authorList>
            <person name="Gkanogiannis A."/>
            <person name="Becerra Lopez-Lavalle L."/>
        </authorList>
    </citation>
    <scope>NUCLEOTIDE SEQUENCE [LARGE SCALE GENOMIC DNA]</scope>
</reference>
<keyword evidence="1" id="KW-0186">Copper</keyword>
<dbReference type="Proteomes" id="UP001642487">
    <property type="component" value="Chromosome 9"/>
</dbReference>
<protein>
    <recommendedName>
        <fullName evidence="1">Amine oxidase</fullName>
        <ecNumber evidence="1">1.4.3.-</ecNumber>
    </recommendedName>
</protein>
<evidence type="ECO:0000259" key="3">
    <source>
        <dbReference type="Pfam" id="PF02727"/>
    </source>
</evidence>
<keyword evidence="1" id="KW-0801">TPQ</keyword>
<dbReference type="EMBL" id="OZ021743">
    <property type="protein sequence ID" value="CAK9329093.1"/>
    <property type="molecule type" value="Genomic_DNA"/>
</dbReference>
<evidence type="ECO:0000313" key="4">
    <source>
        <dbReference type="EMBL" id="CAK9329093.1"/>
    </source>
</evidence>
<feature type="domain" description="Copper amine oxidase N2-terminal" evidence="3">
    <location>
        <begin position="31"/>
        <end position="114"/>
    </location>
</feature>
<organism evidence="4 5">
    <name type="scientific">Citrullus colocynthis</name>
    <name type="common">colocynth</name>
    <dbReference type="NCBI Taxonomy" id="252529"/>
    <lineage>
        <taxon>Eukaryota</taxon>
        <taxon>Viridiplantae</taxon>
        <taxon>Streptophyta</taxon>
        <taxon>Embryophyta</taxon>
        <taxon>Tracheophyta</taxon>
        <taxon>Spermatophyta</taxon>
        <taxon>Magnoliopsida</taxon>
        <taxon>eudicotyledons</taxon>
        <taxon>Gunneridae</taxon>
        <taxon>Pentapetalae</taxon>
        <taxon>rosids</taxon>
        <taxon>fabids</taxon>
        <taxon>Cucurbitales</taxon>
        <taxon>Cucurbitaceae</taxon>
        <taxon>Benincaseae</taxon>
        <taxon>Citrullus</taxon>
    </lineage>
</organism>
<dbReference type="Pfam" id="PF02727">
    <property type="entry name" value="Cu_amine_oxidN2"/>
    <property type="match status" value="1"/>
</dbReference>
<comment type="PTM">
    <text evidence="1">Topaquinone (TPQ) is generated by copper-dependent autoxidation of a specific tyrosyl residue.</text>
</comment>
<dbReference type="InterPro" id="IPR000269">
    <property type="entry name" value="Cu_amine_oxidase"/>
</dbReference>
<feature type="compositionally biased region" description="Basic residues" evidence="2">
    <location>
        <begin position="19"/>
        <end position="29"/>
    </location>
</feature>
<comment type="cofactor">
    <cofactor evidence="1">
        <name>Cu cation</name>
        <dbReference type="ChEBI" id="CHEBI:23378"/>
    </cofactor>
    <text evidence="1">Contains 1 topaquinone per subunit.</text>
</comment>
<dbReference type="PANTHER" id="PTHR10638:SF71">
    <property type="entry name" value="AMINE OXIDASE"/>
    <property type="match status" value="1"/>
</dbReference>
<keyword evidence="1" id="KW-0560">Oxidoreductase</keyword>
<proteinExistence type="inferred from homology"/>
<dbReference type="InterPro" id="IPR015800">
    <property type="entry name" value="Cu_amine_oxidase_N2"/>
</dbReference>
<gene>
    <name evidence="4" type="ORF">CITCOLO1_LOCUS21530</name>
</gene>
<evidence type="ECO:0000313" key="5">
    <source>
        <dbReference type="Proteomes" id="UP001642487"/>
    </source>
</evidence>
<accession>A0ABP0ZAK6</accession>
<evidence type="ECO:0000256" key="1">
    <source>
        <dbReference type="RuleBase" id="RU000672"/>
    </source>
</evidence>
<dbReference type="Gene3D" id="3.10.450.40">
    <property type="match status" value="1"/>
</dbReference>
<evidence type="ECO:0000256" key="2">
    <source>
        <dbReference type="SAM" id="MobiDB-lite"/>
    </source>
</evidence>
<keyword evidence="1" id="KW-0479">Metal-binding</keyword>